<evidence type="ECO:0000256" key="1">
    <source>
        <dbReference type="SAM" id="MobiDB-lite"/>
    </source>
</evidence>
<feature type="region of interest" description="Disordered" evidence="1">
    <location>
        <begin position="74"/>
        <end position="96"/>
    </location>
</feature>
<accession>A0AAJ5WYS0</accession>
<dbReference type="AlphaFoldDB" id="A0AAJ5WYS0"/>
<dbReference type="EMBL" id="CP119311">
    <property type="protein sequence ID" value="WEK36795.1"/>
    <property type="molecule type" value="Genomic_DNA"/>
</dbReference>
<dbReference type="NCBIfam" id="TIGR01200">
    <property type="entry name" value="GLPGLI"/>
    <property type="match status" value="1"/>
</dbReference>
<evidence type="ECO:0000256" key="2">
    <source>
        <dbReference type="SAM" id="SignalP"/>
    </source>
</evidence>
<dbReference type="Proteomes" id="UP001220610">
    <property type="component" value="Chromosome"/>
</dbReference>
<feature type="region of interest" description="Disordered" evidence="1">
    <location>
        <begin position="254"/>
        <end position="275"/>
    </location>
</feature>
<sequence length="275" mass="30148">MKRTISALIFLLLAVAGKSQLKTGKVIYQQTIRGGKTTVNMNGETRSFDRPDMVMKMELLFSNDQSLKIPIQEERPEAETFNSGGGPGGPGGGPMGMRMAGMAFGGNATVYHNFTEGRKVEEREAMGKTYLITDSIRGAGWKLTGQTKTILNYPCQEARLQTIVMTRRMTFSNGEMKPEEKPDTLQVVAWFAPSIPVPAGPDYQGQLPGLILELDIQEGKSICTALSVEPNAPVSNLKEPKKGKKITAEAFKKEQEEGMQKMMQRGGGMRPPGRM</sequence>
<evidence type="ECO:0000313" key="4">
    <source>
        <dbReference type="Proteomes" id="UP001220610"/>
    </source>
</evidence>
<feature type="compositionally biased region" description="Gly residues" evidence="1">
    <location>
        <begin position="83"/>
        <end position="95"/>
    </location>
</feature>
<protein>
    <submittedName>
        <fullName evidence="3">GLPGLI family protein</fullName>
    </submittedName>
</protein>
<dbReference type="Pfam" id="PF09697">
    <property type="entry name" value="Porph_ging"/>
    <property type="match status" value="1"/>
</dbReference>
<feature type="signal peptide" evidence="2">
    <location>
        <begin position="1"/>
        <end position="21"/>
    </location>
</feature>
<evidence type="ECO:0000313" key="3">
    <source>
        <dbReference type="EMBL" id="WEK36795.1"/>
    </source>
</evidence>
<organism evidence="3 4">
    <name type="scientific">Candidatus Pseudobacter hemicellulosilyticus</name>
    <dbReference type="NCBI Taxonomy" id="3121375"/>
    <lineage>
        <taxon>Bacteria</taxon>
        <taxon>Pseudomonadati</taxon>
        <taxon>Bacteroidota</taxon>
        <taxon>Chitinophagia</taxon>
        <taxon>Chitinophagales</taxon>
        <taxon>Chitinophagaceae</taxon>
        <taxon>Pseudobacter</taxon>
    </lineage>
</organism>
<dbReference type="InterPro" id="IPR005901">
    <property type="entry name" value="GLPGLI"/>
</dbReference>
<reference evidence="3" key="1">
    <citation type="submission" date="2023-03" db="EMBL/GenBank/DDBJ databases">
        <title>Andean soil-derived lignocellulolytic bacterial consortium as a source of novel taxa and putative plastic-active enzymes.</title>
        <authorList>
            <person name="Diaz-Garcia L."/>
            <person name="Chuvochina M."/>
            <person name="Feuerriegel G."/>
            <person name="Bunk B."/>
            <person name="Sproer C."/>
            <person name="Streit W.R."/>
            <person name="Rodriguez L.M."/>
            <person name="Overmann J."/>
            <person name="Jimenez D.J."/>
        </authorList>
    </citation>
    <scope>NUCLEOTIDE SEQUENCE</scope>
    <source>
        <strain evidence="3">MAG 7</strain>
    </source>
</reference>
<proteinExistence type="predicted"/>
<keyword evidence="2" id="KW-0732">Signal</keyword>
<gene>
    <name evidence="3" type="ORF">P0Y53_04710</name>
</gene>
<feature type="chain" id="PRO_5042562366" evidence="2">
    <location>
        <begin position="22"/>
        <end position="275"/>
    </location>
</feature>
<name>A0AAJ5WYS0_9BACT</name>
<feature type="compositionally biased region" description="Gly residues" evidence="1">
    <location>
        <begin position="265"/>
        <end position="275"/>
    </location>
</feature>